<proteinExistence type="predicted"/>
<evidence type="ECO:0000313" key="2">
    <source>
        <dbReference type="Proteomes" id="UP001214854"/>
    </source>
</evidence>
<name>A0ABT5HT89_9CAUL</name>
<gene>
    <name evidence="1" type="ORF">PQU92_08170</name>
</gene>
<organism evidence="1 2">
    <name type="scientific">Asticcacaulis aquaticus</name>
    <dbReference type="NCBI Taxonomy" id="2984212"/>
    <lineage>
        <taxon>Bacteria</taxon>
        <taxon>Pseudomonadati</taxon>
        <taxon>Pseudomonadota</taxon>
        <taxon>Alphaproteobacteria</taxon>
        <taxon>Caulobacterales</taxon>
        <taxon>Caulobacteraceae</taxon>
        <taxon>Asticcacaulis</taxon>
    </lineage>
</organism>
<comment type="caution">
    <text evidence="1">The sequence shown here is derived from an EMBL/GenBank/DDBJ whole genome shotgun (WGS) entry which is preliminary data.</text>
</comment>
<reference evidence="1 2" key="1">
    <citation type="submission" date="2023-01" db="EMBL/GenBank/DDBJ databases">
        <title>Novel species of the genus Asticcacaulis isolated from rivers.</title>
        <authorList>
            <person name="Lu H."/>
        </authorList>
    </citation>
    <scope>NUCLEOTIDE SEQUENCE [LARGE SCALE GENOMIC DNA]</scope>
    <source>
        <strain evidence="1 2">BYS171W</strain>
    </source>
</reference>
<protein>
    <submittedName>
        <fullName evidence="1">Uncharacterized protein</fullName>
    </submittedName>
</protein>
<evidence type="ECO:0000313" key="1">
    <source>
        <dbReference type="EMBL" id="MDC7683249.1"/>
    </source>
</evidence>
<sequence>MIEELQTSNLTPEFVAIYRSGTDAAKTLLMSHGALTHRETVGLTIGFVCEVLDAVKTLSSLEDAEKMRAQIIDMLSGVGPKADPCQCLACRQARRYGAREGRPH</sequence>
<dbReference type="RefSeq" id="WP_272747723.1">
    <property type="nucleotide sequence ID" value="NZ_JAQQKX010000005.1"/>
</dbReference>
<dbReference type="EMBL" id="JAQQKX010000005">
    <property type="protein sequence ID" value="MDC7683249.1"/>
    <property type="molecule type" value="Genomic_DNA"/>
</dbReference>
<accession>A0ABT5HT89</accession>
<dbReference type="Proteomes" id="UP001214854">
    <property type="component" value="Unassembled WGS sequence"/>
</dbReference>
<keyword evidence="2" id="KW-1185">Reference proteome</keyword>